<comment type="similarity">
    <text evidence="5">Belongs to the TatC family.</text>
</comment>
<dbReference type="EMBL" id="JAENIG010000008">
    <property type="protein sequence ID" value="MBK1855724.1"/>
    <property type="molecule type" value="Genomic_DNA"/>
</dbReference>
<comment type="function">
    <text evidence="5">Part of the twin-arginine translocation (Tat) system that transports large folded proteins containing a characteristic twin-arginine motif in their signal peptide across membranes.</text>
</comment>
<comment type="caution">
    <text evidence="5">Lacks conserved residue(s) required for the propagation of feature annotation.</text>
</comment>
<feature type="region of interest" description="Disordered" evidence="6">
    <location>
        <begin position="436"/>
        <end position="510"/>
    </location>
</feature>
<feature type="compositionally biased region" description="Acidic residues" evidence="6">
    <location>
        <begin position="480"/>
        <end position="497"/>
    </location>
</feature>
<dbReference type="GO" id="GO:0065002">
    <property type="term" value="P:intracellular protein transmembrane transport"/>
    <property type="evidence" value="ECO:0007669"/>
    <property type="project" value="TreeGrafter"/>
</dbReference>
<dbReference type="HAMAP" id="MF_00902">
    <property type="entry name" value="TatC"/>
    <property type="match status" value="1"/>
</dbReference>
<dbReference type="GO" id="GO:0033281">
    <property type="term" value="C:TAT protein transport complex"/>
    <property type="evidence" value="ECO:0007669"/>
    <property type="project" value="UniProtKB-UniRule"/>
</dbReference>
<feature type="transmembrane region" description="Helical" evidence="5">
    <location>
        <begin position="316"/>
        <end position="333"/>
    </location>
</feature>
<feature type="compositionally biased region" description="Basic and acidic residues" evidence="6">
    <location>
        <begin position="498"/>
        <end position="510"/>
    </location>
</feature>
<keyword evidence="8" id="KW-1185">Reference proteome</keyword>
<comment type="caution">
    <text evidence="7">The sequence shown here is derived from an EMBL/GenBank/DDBJ whole genome shotgun (WGS) entry which is preliminary data.</text>
</comment>
<feature type="transmembrane region" description="Helical" evidence="5">
    <location>
        <begin position="232"/>
        <end position="253"/>
    </location>
</feature>
<evidence type="ECO:0000256" key="2">
    <source>
        <dbReference type="ARBA" id="ARBA00022692"/>
    </source>
</evidence>
<reference evidence="7" key="1">
    <citation type="submission" date="2021-01" db="EMBL/GenBank/DDBJ databases">
        <title>Modified the classification status of verrucomicrobia.</title>
        <authorList>
            <person name="Feng X."/>
        </authorList>
    </citation>
    <scope>NUCLEOTIDE SEQUENCE</scope>
    <source>
        <strain evidence="7">5K15</strain>
    </source>
</reference>
<dbReference type="PANTHER" id="PTHR30371">
    <property type="entry name" value="SEC-INDEPENDENT PROTEIN TRANSLOCASE PROTEIN TATC"/>
    <property type="match status" value="1"/>
</dbReference>
<evidence type="ECO:0000256" key="1">
    <source>
        <dbReference type="ARBA" id="ARBA00004141"/>
    </source>
</evidence>
<dbReference type="GO" id="GO:0009977">
    <property type="term" value="F:proton motive force dependent protein transmembrane transporter activity"/>
    <property type="evidence" value="ECO:0007669"/>
    <property type="project" value="TreeGrafter"/>
</dbReference>
<feature type="compositionally biased region" description="Acidic residues" evidence="6">
    <location>
        <begin position="438"/>
        <end position="464"/>
    </location>
</feature>
<keyword evidence="2 5" id="KW-0812">Transmembrane</keyword>
<keyword evidence="5" id="KW-0653">Protein transport</keyword>
<comment type="subcellular location">
    <subcellularLocation>
        <location evidence="5">Cell membrane</location>
        <topology evidence="5">Multi-pass membrane protein</topology>
    </subcellularLocation>
    <subcellularLocation>
        <location evidence="1">Membrane</location>
        <topology evidence="1">Multi-pass membrane protein</topology>
    </subcellularLocation>
</comment>
<feature type="transmembrane region" description="Helical" evidence="5">
    <location>
        <begin position="198"/>
        <end position="220"/>
    </location>
</feature>
<feature type="compositionally biased region" description="Acidic residues" evidence="6">
    <location>
        <begin position="392"/>
        <end position="402"/>
    </location>
</feature>
<dbReference type="InterPro" id="IPR002033">
    <property type="entry name" value="TatC"/>
</dbReference>
<dbReference type="RefSeq" id="WP_309490337.1">
    <property type="nucleotide sequence ID" value="NZ_JAENIG010000008.1"/>
</dbReference>
<proteinExistence type="inferred from homology"/>
<protein>
    <recommendedName>
        <fullName evidence="5">Sec-independent protein translocase protein TatC</fullName>
    </recommendedName>
</protein>
<accession>A0AAE2SD90</accession>
<evidence type="ECO:0000256" key="3">
    <source>
        <dbReference type="ARBA" id="ARBA00022989"/>
    </source>
</evidence>
<comment type="subunit">
    <text evidence="5">Forms a complex with TatA.</text>
</comment>
<evidence type="ECO:0000313" key="7">
    <source>
        <dbReference type="EMBL" id="MBK1855724.1"/>
    </source>
</evidence>
<gene>
    <name evidence="5 7" type="primary">tatC</name>
    <name evidence="7" type="ORF">JIN83_12185</name>
</gene>
<dbReference type="GO" id="GO:0043953">
    <property type="term" value="P:protein transport by the Tat complex"/>
    <property type="evidence" value="ECO:0007669"/>
    <property type="project" value="UniProtKB-UniRule"/>
</dbReference>
<keyword evidence="5" id="KW-1003">Cell membrane</keyword>
<feature type="transmembrane region" description="Helical" evidence="5">
    <location>
        <begin position="339"/>
        <end position="361"/>
    </location>
</feature>
<organism evidence="7 8">
    <name type="scientific">Oceaniferula flava</name>
    <dbReference type="NCBI Taxonomy" id="2800421"/>
    <lineage>
        <taxon>Bacteria</taxon>
        <taxon>Pseudomonadati</taxon>
        <taxon>Verrucomicrobiota</taxon>
        <taxon>Verrucomicrobiia</taxon>
        <taxon>Verrucomicrobiales</taxon>
        <taxon>Verrucomicrobiaceae</taxon>
        <taxon>Oceaniferula</taxon>
    </lineage>
</organism>
<feature type="compositionally biased region" description="Basic and acidic residues" evidence="6">
    <location>
        <begin position="403"/>
        <end position="419"/>
    </location>
</feature>
<keyword evidence="3 5" id="KW-1133">Transmembrane helix</keyword>
<keyword evidence="5" id="KW-0811">Translocation</keyword>
<dbReference type="NCBIfam" id="TIGR00945">
    <property type="entry name" value="tatC"/>
    <property type="match status" value="1"/>
</dbReference>
<keyword evidence="4 5" id="KW-0472">Membrane</keyword>
<evidence type="ECO:0000256" key="4">
    <source>
        <dbReference type="ARBA" id="ARBA00023136"/>
    </source>
</evidence>
<sequence length="510" mass="58976">MFLLKKLFQLRDHTHQDEEKPFLEHLEDLRVVITRVVLTLVIAMAVCFVFRNELMEIIRRPVEQVWQISQNDKIPDGPVKLDLSTWEMAKKAERDTSAFTPEQRDHYYRLLDPSGDKNLKFHTESVVYYRAAIDMENTNGKGIEFLEGLPNISDDLRKQLMALMEEGKRPDAAVDARGKLVLMQALNPTEGFMLSIKLSLFAGIVISFPLLLLFILQFILPGLKSNEKRAMWPAMLIGFGLFIGGVLFSYFFVLPKVLDFFYNYSQEMGVTNEWRIGYYISFATQFTLIFGLGFELPVVVMTMVKLGILNYEIMKNTRSYAILAIVVIAAIITPTPDAFTLLLLAGPMVILYEICIWLAFFHRRKEREQELAEQEELRKKLLAAPPLTAAYGEDDDYDSYDEHDDHGHSPDEHFDHHDDEPDMDEQMEIYRRDHEDFFDHDEDEGEESDDGTYDFDESELEPDYDPGPYLETDKPKPESSDAEDSASSDDDEDDDDDDYRKHDGSNEEER</sequence>
<feature type="transmembrane region" description="Helical" evidence="5">
    <location>
        <begin position="276"/>
        <end position="304"/>
    </location>
</feature>
<feature type="region of interest" description="Disordered" evidence="6">
    <location>
        <begin position="392"/>
        <end position="421"/>
    </location>
</feature>
<name>A0AAE2SD90_9BACT</name>
<dbReference type="AlphaFoldDB" id="A0AAE2SD90"/>
<evidence type="ECO:0000256" key="5">
    <source>
        <dbReference type="HAMAP-Rule" id="MF_00902"/>
    </source>
</evidence>
<evidence type="ECO:0000256" key="6">
    <source>
        <dbReference type="SAM" id="MobiDB-lite"/>
    </source>
</evidence>
<dbReference type="PANTHER" id="PTHR30371:SF0">
    <property type="entry name" value="SEC-INDEPENDENT PROTEIN TRANSLOCASE PROTEIN TATC, CHLOROPLASTIC-RELATED"/>
    <property type="match status" value="1"/>
</dbReference>
<dbReference type="Pfam" id="PF00902">
    <property type="entry name" value="TatC"/>
    <property type="match status" value="1"/>
</dbReference>
<dbReference type="Proteomes" id="UP000634206">
    <property type="component" value="Unassembled WGS sequence"/>
</dbReference>
<evidence type="ECO:0000313" key="8">
    <source>
        <dbReference type="Proteomes" id="UP000634206"/>
    </source>
</evidence>
<keyword evidence="5" id="KW-0813">Transport</keyword>